<dbReference type="GO" id="GO:0005886">
    <property type="term" value="C:plasma membrane"/>
    <property type="evidence" value="ECO:0007669"/>
    <property type="project" value="UniProtKB-SubCell"/>
</dbReference>
<evidence type="ECO:0000256" key="3">
    <source>
        <dbReference type="ARBA" id="ARBA00022481"/>
    </source>
</evidence>
<evidence type="ECO:0000256" key="2">
    <source>
        <dbReference type="ARBA" id="ARBA00022475"/>
    </source>
</evidence>
<dbReference type="SUPFAM" id="SSF47170">
    <property type="entry name" value="Aspartate receptor, ligand-binding domain"/>
    <property type="match status" value="1"/>
</dbReference>
<dbReference type="PANTHER" id="PTHR43531:SF14">
    <property type="entry name" value="METHYL-ACCEPTING CHEMOTAXIS PROTEIN I-RELATED"/>
    <property type="match status" value="1"/>
</dbReference>
<dbReference type="PRINTS" id="PR00260">
    <property type="entry name" value="CHEMTRNSDUCR"/>
</dbReference>
<dbReference type="EMBL" id="VYKJ01000015">
    <property type="protein sequence ID" value="KAA8996157.1"/>
    <property type="molecule type" value="Genomic_DNA"/>
</dbReference>
<feature type="domain" description="HAMP" evidence="14">
    <location>
        <begin position="217"/>
        <end position="269"/>
    </location>
</feature>
<dbReference type="FunFam" id="1.10.287.950:FF:000001">
    <property type="entry name" value="Methyl-accepting chemotaxis sensory transducer"/>
    <property type="match status" value="1"/>
</dbReference>
<evidence type="ECO:0000256" key="11">
    <source>
        <dbReference type="PROSITE-ProRule" id="PRU00284"/>
    </source>
</evidence>
<evidence type="ECO:0000256" key="7">
    <source>
        <dbReference type="ARBA" id="ARBA00022989"/>
    </source>
</evidence>
<sequence length="536" mass="57819">MFRNIKIKSSLYIAIGIFSLIIIAISSFSLFSIHKGNESLLKVDMIEGDQIIPIYSIYTDLLSARIVGQNIALIIESKQNMEKVGPMFDKLDSYVASAQSSMNSLRAIKPLTEQGKAIRGEIDKNYDTYLAEAIKPMSAALLKNNIDLYYDHIIPNLSVRGENFRQSVMAFSQFASNIGNSEIASANNAYSKYLIIIAISILISAVVVIALYKLIRVVILAPIDVAKSFVSVIENGDLSVKIPPQPTTEMGELLTSLNNMKDSLHGIVSNVRDAATTIATGTQQISAGNHDFSARTEEQAASIEQTAASMEELTASVKENAQNTQSVRDMTTTMASLTNKNSENVKNIINRISAIAESSGKINNIIGLMDSIAFQTNILALNAAVEAARAGEAGKGFAVVATEVRNLAQRSANSAKEIKGLIEETEHEVRRGTEVAASSGTDMELLFNEVNKVNDLIAEISLASTEQNKGIEQVNVAIVQLEQVAQQNATLVEEASSATQSLSEQAALLDNEMQFFKTSAAQAQGRQIADNSQAAG</sequence>
<dbReference type="RefSeq" id="WP_150437236.1">
    <property type="nucleotide sequence ID" value="NZ_VYKJ01000015.1"/>
</dbReference>
<evidence type="ECO:0000256" key="6">
    <source>
        <dbReference type="ARBA" id="ARBA00022692"/>
    </source>
</evidence>
<keyword evidence="9 11" id="KW-0807">Transducer</keyword>
<feature type="transmembrane region" description="Helical" evidence="12">
    <location>
        <begin position="54"/>
        <end position="75"/>
    </location>
</feature>
<evidence type="ECO:0000256" key="4">
    <source>
        <dbReference type="ARBA" id="ARBA00022500"/>
    </source>
</evidence>
<dbReference type="InterPro" id="IPR003660">
    <property type="entry name" value="HAMP_dom"/>
</dbReference>
<evidence type="ECO:0000313" key="16">
    <source>
        <dbReference type="Proteomes" id="UP000335415"/>
    </source>
</evidence>
<dbReference type="Pfam" id="PF00015">
    <property type="entry name" value="MCPsignal"/>
    <property type="match status" value="1"/>
</dbReference>
<keyword evidence="2" id="KW-1003">Cell membrane</keyword>
<reference evidence="15 16" key="1">
    <citation type="submission" date="2019-09" db="EMBL/GenBank/DDBJ databases">
        <authorList>
            <person name="Li Y."/>
        </authorList>
    </citation>
    <scope>NUCLEOTIDE SEQUENCE [LARGE SCALE GENOMIC DNA]</scope>
    <source>
        <strain evidence="15 16">L3-3HA</strain>
    </source>
</reference>
<keyword evidence="4" id="KW-0145">Chemotaxis</keyword>
<comment type="caution">
    <text evidence="15">The sequence shown here is derived from an EMBL/GenBank/DDBJ whole genome shotgun (WGS) entry which is preliminary data.</text>
</comment>
<evidence type="ECO:0000256" key="9">
    <source>
        <dbReference type="ARBA" id="ARBA00023224"/>
    </source>
</evidence>
<dbReference type="GO" id="GO:0007165">
    <property type="term" value="P:signal transduction"/>
    <property type="evidence" value="ECO:0007669"/>
    <property type="project" value="UniProtKB-KW"/>
</dbReference>
<keyword evidence="16" id="KW-1185">Reference proteome</keyword>
<dbReference type="PROSITE" id="PS50885">
    <property type="entry name" value="HAMP"/>
    <property type="match status" value="1"/>
</dbReference>
<dbReference type="Proteomes" id="UP000335415">
    <property type="component" value="Unassembled WGS sequence"/>
</dbReference>
<evidence type="ECO:0000256" key="8">
    <source>
        <dbReference type="ARBA" id="ARBA00023136"/>
    </source>
</evidence>
<evidence type="ECO:0000256" key="5">
    <source>
        <dbReference type="ARBA" id="ARBA00022519"/>
    </source>
</evidence>
<dbReference type="InterPro" id="IPR004089">
    <property type="entry name" value="MCPsignal_dom"/>
</dbReference>
<feature type="transmembrane region" description="Helical" evidence="12">
    <location>
        <begin position="193"/>
        <end position="215"/>
    </location>
</feature>
<dbReference type="GO" id="GO:0004888">
    <property type="term" value="F:transmembrane signaling receptor activity"/>
    <property type="evidence" value="ECO:0007669"/>
    <property type="project" value="InterPro"/>
</dbReference>
<comment type="subcellular location">
    <subcellularLocation>
        <location evidence="1">Cell inner membrane</location>
        <topology evidence="1">Multi-pass membrane protein</topology>
    </subcellularLocation>
</comment>
<comment type="similarity">
    <text evidence="10">Belongs to the methyl-accepting chemotaxis (MCP) protein family.</text>
</comment>
<dbReference type="InterPro" id="IPR035440">
    <property type="entry name" value="4HB_MCP_dom_sf"/>
</dbReference>
<protein>
    <submittedName>
        <fullName evidence="15">HAMP domain-containing protein</fullName>
    </submittedName>
</protein>
<keyword evidence="7 12" id="KW-1133">Transmembrane helix</keyword>
<keyword evidence="3" id="KW-0488">Methylation</keyword>
<keyword evidence="8 12" id="KW-0472">Membrane</keyword>
<dbReference type="CDD" id="cd06225">
    <property type="entry name" value="HAMP"/>
    <property type="match status" value="1"/>
</dbReference>
<evidence type="ECO:0000256" key="1">
    <source>
        <dbReference type="ARBA" id="ARBA00004429"/>
    </source>
</evidence>
<dbReference type="OrthoDB" id="6434107at2"/>
<dbReference type="PROSITE" id="PS50111">
    <property type="entry name" value="CHEMOTAXIS_TRANSDUC_2"/>
    <property type="match status" value="1"/>
</dbReference>
<evidence type="ECO:0000256" key="10">
    <source>
        <dbReference type="ARBA" id="ARBA00029447"/>
    </source>
</evidence>
<feature type="domain" description="Methyl-accepting transducer" evidence="13">
    <location>
        <begin position="274"/>
        <end position="503"/>
    </location>
</feature>
<dbReference type="SUPFAM" id="SSF58104">
    <property type="entry name" value="Methyl-accepting chemotaxis protein (MCP) signaling domain"/>
    <property type="match status" value="1"/>
</dbReference>
<organism evidence="15 16">
    <name type="scientific">Affinibrenneria salicis</name>
    <dbReference type="NCBI Taxonomy" id="2590031"/>
    <lineage>
        <taxon>Bacteria</taxon>
        <taxon>Pseudomonadati</taxon>
        <taxon>Pseudomonadota</taxon>
        <taxon>Gammaproteobacteria</taxon>
        <taxon>Enterobacterales</taxon>
        <taxon>Pectobacteriaceae</taxon>
        <taxon>Affinibrenneria</taxon>
    </lineage>
</organism>
<dbReference type="Gene3D" id="1.10.287.950">
    <property type="entry name" value="Methyl-accepting chemotaxis protein"/>
    <property type="match status" value="1"/>
</dbReference>
<dbReference type="AlphaFoldDB" id="A0A5J5FS83"/>
<dbReference type="PANTHER" id="PTHR43531">
    <property type="entry name" value="PROTEIN ICFG"/>
    <property type="match status" value="1"/>
</dbReference>
<dbReference type="Pfam" id="PF02203">
    <property type="entry name" value="TarH"/>
    <property type="match status" value="1"/>
</dbReference>
<dbReference type="InterPro" id="IPR003122">
    <property type="entry name" value="Tar_rcpt_lig-bd"/>
</dbReference>
<dbReference type="CDD" id="cd11386">
    <property type="entry name" value="MCP_signal"/>
    <property type="match status" value="1"/>
</dbReference>
<keyword evidence="6 12" id="KW-0812">Transmembrane</keyword>
<dbReference type="InterPro" id="IPR051310">
    <property type="entry name" value="MCP_chemotaxis"/>
</dbReference>
<proteinExistence type="inferred from homology"/>
<evidence type="ECO:0000256" key="12">
    <source>
        <dbReference type="SAM" id="Phobius"/>
    </source>
</evidence>
<keyword evidence="5" id="KW-0997">Cell inner membrane</keyword>
<dbReference type="SMART" id="SM00283">
    <property type="entry name" value="MA"/>
    <property type="match status" value="1"/>
</dbReference>
<evidence type="ECO:0000259" key="14">
    <source>
        <dbReference type="PROSITE" id="PS50885"/>
    </source>
</evidence>
<accession>A0A5J5FS83</accession>
<evidence type="ECO:0000259" key="13">
    <source>
        <dbReference type="PROSITE" id="PS50111"/>
    </source>
</evidence>
<gene>
    <name evidence="15" type="ORF">FJU30_22605</name>
</gene>
<name>A0A5J5FS83_9GAMM</name>
<dbReference type="GO" id="GO:0006935">
    <property type="term" value="P:chemotaxis"/>
    <property type="evidence" value="ECO:0007669"/>
    <property type="project" value="UniProtKB-KW"/>
</dbReference>
<dbReference type="Pfam" id="PF00672">
    <property type="entry name" value="HAMP"/>
    <property type="match status" value="1"/>
</dbReference>
<evidence type="ECO:0000313" key="15">
    <source>
        <dbReference type="EMBL" id="KAA8996157.1"/>
    </source>
</evidence>
<dbReference type="SMART" id="SM00304">
    <property type="entry name" value="HAMP"/>
    <property type="match status" value="1"/>
</dbReference>
<feature type="transmembrane region" description="Helical" evidence="12">
    <location>
        <begin position="12"/>
        <end position="34"/>
    </location>
</feature>
<dbReference type="Gene3D" id="1.20.120.30">
    <property type="entry name" value="Aspartate receptor, ligand-binding domain"/>
    <property type="match status" value="1"/>
</dbReference>
<dbReference type="InterPro" id="IPR004090">
    <property type="entry name" value="Chemotax_Me-accpt_rcpt"/>
</dbReference>